<protein>
    <submittedName>
        <fullName evidence="2">Uncharacterized protein</fullName>
    </submittedName>
</protein>
<dbReference type="AlphaFoldDB" id="A0A7I7KVL3"/>
<dbReference type="Proteomes" id="UP000465866">
    <property type="component" value="Chromosome"/>
</dbReference>
<reference evidence="2 3" key="1">
    <citation type="journal article" date="2019" name="Emerg. Microbes Infect.">
        <title>Comprehensive subspecies identification of 175 nontuberculous mycobacteria species based on 7547 genomic profiles.</title>
        <authorList>
            <person name="Matsumoto Y."/>
            <person name="Kinjo T."/>
            <person name="Motooka D."/>
            <person name="Nabeya D."/>
            <person name="Jung N."/>
            <person name="Uechi K."/>
            <person name="Horii T."/>
            <person name="Iida T."/>
            <person name="Fujita J."/>
            <person name="Nakamura S."/>
        </authorList>
    </citation>
    <scope>NUCLEOTIDE SEQUENCE [LARGE SCALE GENOMIC DNA]</scope>
    <source>
        <strain evidence="2 3">JCM 12404</strain>
    </source>
</reference>
<proteinExistence type="predicted"/>
<name>A0A7I7KVL3_9MYCO</name>
<dbReference type="EMBL" id="AP022569">
    <property type="protein sequence ID" value="BBX45518.1"/>
    <property type="molecule type" value="Genomic_DNA"/>
</dbReference>
<evidence type="ECO:0000256" key="1">
    <source>
        <dbReference type="SAM" id="MobiDB-lite"/>
    </source>
</evidence>
<evidence type="ECO:0000313" key="2">
    <source>
        <dbReference type="EMBL" id="BBX45518.1"/>
    </source>
</evidence>
<feature type="region of interest" description="Disordered" evidence="1">
    <location>
        <begin position="100"/>
        <end position="166"/>
    </location>
</feature>
<dbReference type="KEGG" id="mcoo:MCOO_15330"/>
<keyword evidence="3" id="KW-1185">Reference proteome</keyword>
<gene>
    <name evidence="2" type="ORF">MCOO_15330</name>
</gene>
<organism evidence="2 3">
    <name type="scientific">Mycobacterium cookii</name>
    <dbReference type="NCBI Taxonomy" id="1775"/>
    <lineage>
        <taxon>Bacteria</taxon>
        <taxon>Bacillati</taxon>
        <taxon>Actinomycetota</taxon>
        <taxon>Actinomycetes</taxon>
        <taxon>Mycobacteriales</taxon>
        <taxon>Mycobacteriaceae</taxon>
        <taxon>Mycobacterium</taxon>
    </lineage>
</organism>
<evidence type="ECO:0000313" key="3">
    <source>
        <dbReference type="Proteomes" id="UP000465866"/>
    </source>
</evidence>
<feature type="compositionally biased region" description="Basic and acidic residues" evidence="1">
    <location>
        <begin position="106"/>
        <end position="117"/>
    </location>
</feature>
<accession>A0A7I7KVL3</accession>
<feature type="compositionally biased region" description="Low complexity" evidence="1">
    <location>
        <begin position="118"/>
        <end position="136"/>
    </location>
</feature>
<sequence length="166" mass="16761">MGLGALVARAAQGTPATPAADTAVMADTAPEGMSPAAPVVMADMGPASRAAPGMSPASRAGQVNRMVPADRADRVSQVHMNPAADPLAQVLKPGRALADLTPTVPDRAHRDPTRPADPRSAATPAAAVLRSAATPAERTARAGLPRPAVAIRRAESGQRFVTPSTA</sequence>